<keyword evidence="11" id="KW-1185">Reference proteome</keyword>
<proteinExistence type="inferred from homology"/>
<evidence type="ECO:0000313" key="10">
    <source>
        <dbReference type="EMBL" id="MCM3715011.1"/>
    </source>
</evidence>
<dbReference type="SUPFAM" id="SSF89550">
    <property type="entry name" value="PHP domain-like"/>
    <property type="match status" value="1"/>
</dbReference>
<dbReference type="EC" id="3.1.3.15" evidence="3 8"/>
<organism evidence="10 11">
    <name type="scientific">Halalkalibacter oceani</name>
    <dbReference type="NCBI Taxonomy" id="1653776"/>
    <lineage>
        <taxon>Bacteria</taxon>
        <taxon>Bacillati</taxon>
        <taxon>Bacillota</taxon>
        <taxon>Bacilli</taxon>
        <taxon>Bacillales</taxon>
        <taxon>Bacillaceae</taxon>
        <taxon>Halalkalibacter</taxon>
    </lineage>
</organism>
<dbReference type="NCBIfam" id="NF005996">
    <property type="entry name" value="PRK08123.1"/>
    <property type="match status" value="1"/>
</dbReference>
<evidence type="ECO:0000256" key="8">
    <source>
        <dbReference type="RuleBase" id="RU366003"/>
    </source>
</evidence>
<dbReference type="Gene3D" id="3.20.20.140">
    <property type="entry name" value="Metal-dependent hydrolases"/>
    <property type="match status" value="1"/>
</dbReference>
<evidence type="ECO:0000256" key="1">
    <source>
        <dbReference type="ARBA" id="ARBA00004970"/>
    </source>
</evidence>
<dbReference type="Proteomes" id="UP001139179">
    <property type="component" value="Unassembled WGS sequence"/>
</dbReference>
<comment type="similarity">
    <text evidence="2 8">Belongs to the PHP hydrolase family. HisK subfamily.</text>
</comment>
<evidence type="ECO:0000256" key="6">
    <source>
        <dbReference type="ARBA" id="ARBA00023102"/>
    </source>
</evidence>
<evidence type="ECO:0000256" key="3">
    <source>
        <dbReference type="ARBA" id="ARBA00013085"/>
    </source>
</evidence>
<dbReference type="PANTHER" id="PTHR21039">
    <property type="entry name" value="HISTIDINOL PHOSPHATASE-RELATED"/>
    <property type="match status" value="1"/>
</dbReference>
<dbReference type="GO" id="GO:0000105">
    <property type="term" value="P:L-histidine biosynthetic process"/>
    <property type="evidence" value="ECO:0007669"/>
    <property type="project" value="UniProtKB-UniRule"/>
</dbReference>
<dbReference type="NCBIfam" id="TIGR01856">
    <property type="entry name" value="hisJ_fam"/>
    <property type="match status" value="1"/>
</dbReference>
<dbReference type="GO" id="GO:0005737">
    <property type="term" value="C:cytoplasm"/>
    <property type="evidence" value="ECO:0007669"/>
    <property type="project" value="TreeGrafter"/>
</dbReference>
<evidence type="ECO:0000259" key="9">
    <source>
        <dbReference type="Pfam" id="PF02811"/>
    </source>
</evidence>
<evidence type="ECO:0000256" key="4">
    <source>
        <dbReference type="ARBA" id="ARBA00022605"/>
    </source>
</evidence>
<comment type="pathway">
    <text evidence="1 8">Amino-acid biosynthesis; L-histidine biosynthesis; L-histidine from 5-phospho-alpha-D-ribose 1-diphosphate: step 8/9.</text>
</comment>
<keyword evidence="6 8" id="KW-0368">Histidine biosynthesis</keyword>
<sequence>MVHDGHVHSPLCPHGTKDDFVDYCEKAIALGIEGISFTEHAPLPASFDDPTPQQDSGMNPADLPRYIEHIQLVKREYKGRLNILLGLEVDYIEGFEKETADFLNEVGPLLDDSILSVHFLHLRDRYLCLDYSPDVFQSAVDLLGSTAKVHEHYYQTVFASIKADLGRYKPKRIGHMTLARKFQKRFPAPDSQLFAKEITRILTAIQQKGYQLDYNGAGCLKPLCREPYPYASIIEEAVRLKIPLVYGSDAHSANGLLSGYDQLAAAPLAKP</sequence>
<evidence type="ECO:0000256" key="7">
    <source>
        <dbReference type="ARBA" id="ARBA00049158"/>
    </source>
</evidence>
<evidence type="ECO:0000256" key="5">
    <source>
        <dbReference type="ARBA" id="ARBA00022801"/>
    </source>
</evidence>
<dbReference type="GO" id="GO:0004401">
    <property type="term" value="F:histidinol-phosphatase activity"/>
    <property type="evidence" value="ECO:0007669"/>
    <property type="project" value="UniProtKB-UniRule"/>
</dbReference>
<keyword evidence="4 8" id="KW-0028">Amino-acid biosynthesis</keyword>
<dbReference type="InterPro" id="IPR004013">
    <property type="entry name" value="PHP_dom"/>
</dbReference>
<comment type="caution">
    <text evidence="10">The sequence shown here is derived from an EMBL/GenBank/DDBJ whole genome shotgun (WGS) entry which is preliminary data.</text>
</comment>
<name>A0A9X2IPN7_9BACI</name>
<gene>
    <name evidence="10" type="primary">hisJ</name>
    <name evidence="10" type="ORF">M3202_13055</name>
</gene>
<evidence type="ECO:0000313" key="11">
    <source>
        <dbReference type="Proteomes" id="UP001139179"/>
    </source>
</evidence>
<evidence type="ECO:0000256" key="2">
    <source>
        <dbReference type="ARBA" id="ARBA00009152"/>
    </source>
</evidence>
<dbReference type="RefSeq" id="WP_251223778.1">
    <property type="nucleotide sequence ID" value="NZ_JAMBOL010000011.1"/>
</dbReference>
<dbReference type="InterPro" id="IPR016195">
    <property type="entry name" value="Pol/histidinol_Pase-like"/>
</dbReference>
<keyword evidence="5 8" id="KW-0378">Hydrolase</keyword>
<dbReference type="InterPro" id="IPR010140">
    <property type="entry name" value="Histidinol_P_phosphatase_HisJ"/>
</dbReference>
<accession>A0A9X2IPN7</accession>
<dbReference type="EMBL" id="JAMBOL010000011">
    <property type="protein sequence ID" value="MCM3715011.1"/>
    <property type="molecule type" value="Genomic_DNA"/>
</dbReference>
<protein>
    <recommendedName>
        <fullName evidence="3 8">Histidinol-phosphatase</fullName>
        <shortName evidence="8">HolPase</shortName>
        <ecNumber evidence="3 8">3.1.3.15</ecNumber>
    </recommendedName>
</protein>
<reference evidence="10" key="1">
    <citation type="submission" date="2022-05" db="EMBL/GenBank/DDBJ databases">
        <title>Comparative Genomics of Spacecraft Associated Microbes.</title>
        <authorList>
            <person name="Tran M.T."/>
            <person name="Wright A."/>
            <person name="Seuylemezian A."/>
            <person name="Eisen J."/>
            <person name="Coil D."/>
        </authorList>
    </citation>
    <scope>NUCLEOTIDE SEQUENCE</scope>
    <source>
        <strain evidence="10">214.1.1</strain>
    </source>
</reference>
<dbReference type="Pfam" id="PF02811">
    <property type="entry name" value="PHP"/>
    <property type="match status" value="1"/>
</dbReference>
<dbReference type="PANTHER" id="PTHR21039:SF0">
    <property type="entry name" value="HISTIDINOL-PHOSPHATASE"/>
    <property type="match status" value="1"/>
</dbReference>
<feature type="domain" description="PHP" evidence="9">
    <location>
        <begin position="4"/>
        <end position="215"/>
    </location>
</feature>
<dbReference type="CDD" id="cd12110">
    <property type="entry name" value="PHP_HisPPase_Hisj_like"/>
    <property type="match status" value="1"/>
</dbReference>
<comment type="catalytic activity">
    <reaction evidence="7 8">
        <text>L-histidinol phosphate + H2O = L-histidinol + phosphate</text>
        <dbReference type="Rhea" id="RHEA:14465"/>
        <dbReference type="ChEBI" id="CHEBI:15377"/>
        <dbReference type="ChEBI" id="CHEBI:43474"/>
        <dbReference type="ChEBI" id="CHEBI:57699"/>
        <dbReference type="ChEBI" id="CHEBI:57980"/>
        <dbReference type="EC" id="3.1.3.15"/>
    </reaction>
</comment>
<dbReference type="AlphaFoldDB" id="A0A9X2IPN7"/>